<protein>
    <recommendedName>
        <fullName evidence="3">Phage protein</fullName>
    </recommendedName>
</protein>
<name>A0ABZ0IBL8_9GAMM</name>
<keyword evidence="2" id="KW-1185">Reference proteome</keyword>
<evidence type="ECO:0008006" key="3">
    <source>
        <dbReference type="Google" id="ProtNLM"/>
    </source>
</evidence>
<evidence type="ECO:0000313" key="2">
    <source>
        <dbReference type="Proteomes" id="UP001626549"/>
    </source>
</evidence>
<reference evidence="1 2" key="1">
    <citation type="submission" date="2023-10" db="EMBL/GenBank/DDBJ databases">
        <title>Two novel species belonging to the OM43/NOR5 clade.</title>
        <authorList>
            <person name="Park M."/>
        </authorList>
    </citation>
    <scope>NUCLEOTIDE SEQUENCE [LARGE SCALE GENOMIC DNA]</scope>
    <source>
        <strain evidence="1 2">IMCC45268</strain>
    </source>
</reference>
<proteinExistence type="predicted"/>
<organism evidence="1 2">
    <name type="scientific">Congregibacter brevis</name>
    <dbReference type="NCBI Taxonomy" id="3081201"/>
    <lineage>
        <taxon>Bacteria</taxon>
        <taxon>Pseudomonadati</taxon>
        <taxon>Pseudomonadota</taxon>
        <taxon>Gammaproteobacteria</taxon>
        <taxon>Cellvibrionales</taxon>
        <taxon>Halieaceae</taxon>
        <taxon>Congregibacter</taxon>
    </lineage>
</organism>
<accession>A0ABZ0IBL8</accession>
<dbReference type="Proteomes" id="UP001626549">
    <property type="component" value="Chromosome"/>
</dbReference>
<dbReference type="RefSeq" id="WP_407326489.1">
    <property type="nucleotide sequence ID" value="NZ_CP136865.1"/>
</dbReference>
<sequence>MTDIQKEAATLGLICADIEILAYMGEHFDQLGPHEHSAVFASIRLMSEKVSARLEAIEVGKKEQEETKQ</sequence>
<dbReference type="EMBL" id="CP136865">
    <property type="protein sequence ID" value="WOJ95790.1"/>
    <property type="molecule type" value="Genomic_DNA"/>
</dbReference>
<gene>
    <name evidence="1" type="ORF">R0137_11105</name>
</gene>
<evidence type="ECO:0000313" key="1">
    <source>
        <dbReference type="EMBL" id="WOJ95790.1"/>
    </source>
</evidence>